<keyword evidence="3" id="KW-0687">Ribonucleoprotein</keyword>
<evidence type="ECO:0000313" key="7">
    <source>
        <dbReference type="Proteomes" id="UP000594262"/>
    </source>
</evidence>
<proteinExistence type="inferred from homology"/>
<keyword evidence="7" id="KW-1185">Reference proteome</keyword>
<evidence type="ECO:0000256" key="5">
    <source>
        <dbReference type="ARBA" id="ARBA00035359"/>
    </source>
</evidence>
<dbReference type="PANTHER" id="PTHR15680">
    <property type="entry name" value="RIBOSOMAL PROTEIN L19"/>
    <property type="match status" value="1"/>
</dbReference>
<accession>A0A7M5UZX7</accession>
<reference evidence="6" key="1">
    <citation type="submission" date="2021-01" db="UniProtKB">
        <authorList>
            <consortium name="EnsemblMetazoa"/>
        </authorList>
    </citation>
    <scope>IDENTIFICATION</scope>
</reference>
<dbReference type="InterPro" id="IPR001857">
    <property type="entry name" value="Ribosomal_bL19"/>
</dbReference>
<dbReference type="PANTHER" id="PTHR15680:SF9">
    <property type="entry name" value="LARGE RIBOSOMAL SUBUNIT PROTEIN BL19M"/>
    <property type="match status" value="1"/>
</dbReference>
<evidence type="ECO:0000256" key="3">
    <source>
        <dbReference type="ARBA" id="ARBA00023274"/>
    </source>
</evidence>
<dbReference type="GeneID" id="136797744"/>
<dbReference type="InterPro" id="IPR038657">
    <property type="entry name" value="Ribosomal_bL19_sf"/>
</dbReference>
<comment type="similarity">
    <text evidence="1">Belongs to the bacterial ribosomal protein bL19 family.</text>
</comment>
<dbReference type="GO" id="GO:0006412">
    <property type="term" value="P:translation"/>
    <property type="evidence" value="ECO:0007669"/>
    <property type="project" value="InterPro"/>
</dbReference>
<dbReference type="GO" id="GO:0003735">
    <property type="term" value="F:structural constituent of ribosome"/>
    <property type="evidence" value="ECO:0007669"/>
    <property type="project" value="InterPro"/>
</dbReference>
<evidence type="ECO:0000256" key="4">
    <source>
        <dbReference type="ARBA" id="ARBA00035288"/>
    </source>
</evidence>
<sequence>MATCTATCAFKNLRTSRILLTQSTRSISGRRNTHDSLTNTKKDPFYPVKKLVENYLEKTSPILDYGSIYEKYPHAKKALIGQEPERRMVWEEQDCSQSFPESPEAANLDLLNYLEQRDMWQRHQNLEIPKFCIGSIVAVTRADPYAPEGWTRFVGLCINKNISQNNKGSNFILRNVIQGQPLEIQYPIYNPLIQKIEVLRHQRWENEKPGYGLRFLRDLPPQYSTVDSKMEAEPYTDEPSVRQWTQEDKDTLVKWFNDIFESRRRR</sequence>
<dbReference type="Gene3D" id="2.30.30.790">
    <property type="match status" value="1"/>
</dbReference>
<dbReference type="Proteomes" id="UP000594262">
    <property type="component" value="Unplaced"/>
</dbReference>
<dbReference type="EnsemblMetazoa" id="CLYHEMT008778.1">
    <property type="protein sequence ID" value="CLYHEMP008778.1"/>
    <property type="gene ID" value="CLYHEMG008778"/>
</dbReference>
<protein>
    <recommendedName>
        <fullName evidence="4">Large ribosomal subunit protein bL19m</fullName>
    </recommendedName>
    <alternativeName>
        <fullName evidence="5">39S ribosomal protein L19, mitochondrial</fullName>
    </alternativeName>
</protein>
<evidence type="ECO:0000256" key="1">
    <source>
        <dbReference type="ARBA" id="ARBA00005781"/>
    </source>
</evidence>
<keyword evidence="2" id="KW-0689">Ribosomal protein</keyword>
<evidence type="ECO:0000313" key="6">
    <source>
        <dbReference type="EnsemblMetazoa" id="CLYHEMP008778.1"/>
    </source>
</evidence>
<name>A0A7M5UZX7_9CNID</name>
<evidence type="ECO:0000256" key="2">
    <source>
        <dbReference type="ARBA" id="ARBA00022980"/>
    </source>
</evidence>
<organism evidence="6 7">
    <name type="scientific">Clytia hemisphaerica</name>
    <dbReference type="NCBI Taxonomy" id="252671"/>
    <lineage>
        <taxon>Eukaryota</taxon>
        <taxon>Metazoa</taxon>
        <taxon>Cnidaria</taxon>
        <taxon>Hydrozoa</taxon>
        <taxon>Hydroidolina</taxon>
        <taxon>Leptothecata</taxon>
        <taxon>Obeliida</taxon>
        <taxon>Clytiidae</taxon>
        <taxon>Clytia</taxon>
    </lineage>
</organism>
<dbReference type="OrthoDB" id="432645at2759"/>
<dbReference type="GO" id="GO:0005762">
    <property type="term" value="C:mitochondrial large ribosomal subunit"/>
    <property type="evidence" value="ECO:0007669"/>
    <property type="project" value="TreeGrafter"/>
</dbReference>
<dbReference type="AlphaFoldDB" id="A0A7M5UZX7"/>
<dbReference type="InterPro" id="IPR008991">
    <property type="entry name" value="Translation_prot_SH3-like_sf"/>
</dbReference>
<dbReference type="RefSeq" id="XP_066910436.1">
    <property type="nucleotide sequence ID" value="XM_067054335.1"/>
</dbReference>
<dbReference type="SUPFAM" id="SSF50104">
    <property type="entry name" value="Translation proteins SH3-like domain"/>
    <property type="match status" value="1"/>
</dbReference>
<dbReference type="Pfam" id="PF01245">
    <property type="entry name" value="Ribosomal_L19"/>
    <property type="match status" value="1"/>
</dbReference>